<evidence type="ECO:0000313" key="2">
    <source>
        <dbReference type="Proteomes" id="UP000886786"/>
    </source>
</evidence>
<name>A0A9D1CXJ0_9FIRM</name>
<protein>
    <submittedName>
        <fullName evidence="1">Uncharacterized protein</fullName>
    </submittedName>
</protein>
<reference evidence="1" key="2">
    <citation type="journal article" date="2021" name="PeerJ">
        <title>Extensive microbial diversity within the chicken gut microbiome revealed by metagenomics and culture.</title>
        <authorList>
            <person name="Gilroy R."/>
            <person name="Ravi A."/>
            <person name="Getino M."/>
            <person name="Pursley I."/>
            <person name="Horton D.L."/>
            <person name="Alikhan N.F."/>
            <person name="Baker D."/>
            <person name="Gharbi K."/>
            <person name="Hall N."/>
            <person name="Watson M."/>
            <person name="Adriaenssens E.M."/>
            <person name="Foster-Nyarko E."/>
            <person name="Jarju S."/>
            <person name="Secka A."/>
            <person name="Antonio M."/>
            <person name="Oren A."/>
            <person name="Chaudhuri R.R."/>
            <person name="La Ragione R."/>
            <person name="Hildebrand F."/>
            <person name="Pallen M.J."/>
        </authorList>
    </citation>
    <scope>NUCLEOTIDE SEQUENCE</scope>
    <source>
        <strain evidence="1">CHK147-3167</strain>
    </source>
</reference>
<accession>A0A9D1CXJ0</accession>
<comment type="caution">
    <text evidence="1">The sequence shown here is derived from an EMBL/GenBank/DDBJ whole genome shotgun (WGS) entry which is preliminary data.</text>
</comment>
<evidence type="ECO:0000313" key="1">
    <source>
        <dbReference type="EMBL" id="HIQ90033.1"/>
    </source>
</evidence>
<dbReference type="AlphaFoldDB" id="A0A9D1CXJ0"/>
<gene>
    <name evidence="1" type="ORF">IAB27_00170</name>
</gene>
<proteinExistence type="predicted"/>
<reference evidence="1" key="1">
    <citation type="submission" date="2020-10" db="EMBL/GenBank/DDBJ databases">
        <authorList>
            <person name="Gilroy R."/>
        </authorList>
    </citation>
    <scope>NUCLEOTIDE SEQUENCE</scope>
    <source>
        <strain evidence="1">CHK147-3167</strain>
    </source>
</reference>
<sequence length="127" mass="15281">MRVKLYDEIHTIVFIEENFTENLERIYYLTTKDIKIDEYITDKTAQIKIYGKKLSSKDFKIVLKTLKDFHTLSWNKNYTYDGHYFIDENWKLILKFISGEDFISEGSIEKPENFEIVKEVIKDNSTY</sequence>
<dbReference type="Proteomes" id="UP000886786">
    <property type="component" value="Unassembled WGS sequence"/>
</dbReference>
<organism evidence="1 2">
    <name type="scientific">Candidatus Coprosoma intestinipullorum</name>
    <dbReference type="NCBI Taxonomy" id="2840752"/>
    <lineage>
        <taxon>Bacteria</taxon>
        <taxon>Bacillati</taxon>
        <taxon>Bacillota</taxon>
        <taxon>Bacillota incertae sedis</taxon>
        <taxon>Candidatus Coprosoma</taxon>
    </lineage>
</organism>
<dbReference type="EMBL" id="DVFV01000004">
    <property type="protein sequence ID" value="HIQ90033.1"/>
    <property type="molecule type" value="Genomic_DNA"/>
</dbReference>